<evidence type="ECO:0000256" key="3">
    <source>
        <dbReference type="ARBA" id="ARBA00022692"/>
    </source>
</evidence>
<evidence type="ECO:0000256" key="9">
    <source>
        <dbReference type="ARBA" id="ARBA00023284"/>
    </source>
</evidence>
<dbReference type="InterPro" id="IPR038354">
    <property type="entry name" value="VKOR_sf"/>
</dbReference>
<dbReference type="Pfam" id="PF07884">
    <property type="entry name" value="VKOR"/>
    <property type="match status" value="1"/>
</dbReference>
<evidence type="ECO:0000256" key="4">
    <source>
        <dbReference type="ARBA" id="ARBA00022719"/>
    </source>
</evidence>
<keyword evidence="6" id="KW-0560">Oxidoreductase</keyword>
<feature type="transmembrane region" description="Helical" evidence="10">
    <location>
        <begin position="77"/>
        <end position="98"/>
    </location>
</feature>
<dbReference type="InterPro" id="IPR012932">
    <property type="entry name" value="VKOR"/>
</dbReference>
<keyword evidence="4" id="KW-0874">Quinone</keyword>
<dbReference type="SUPFAM" id="SSF52833">
    <property type="entry name" value="Thioredoxin-like"/>
    <property type="match status" value="1"/>
</dbReference>
<name>A0A844H2P9_9CHRO</name>
<dbReference type="PANTHER" id="PTHR34573:SF1">
    <property type="entry name" value="VITAMIN K EPOXIDE REDUCTASE DOMAIN-CONTAINING PROTEIN"/>
    <property type="match status" value="1"/>
</dbReference>
<dbReference type="GO" id="GO:0016020">
    <property type="term" value="C:membrane"/>
    <property type="evidence" value="ECO:0007669"/>
    <property type="project" value="UniProtKB-SubCell"/>
</dbReference>
<dbReference type="Gene3D" id="1.20.1440.130">
    <property type="entry name" value="VKOR domain"/>
    <property type="match status" value="1"/>
</dbReference>
<dbReference type="RefSeq" id="WP_015221001.1">
    <property type="nucleotide sequence ID" value="NZ_WMIA01000037.1"/>
</dbReference>
<organism evidence="12 13">
    <name type="scientific">Cyanobacterium aponinum 0216</name>
    <dbReference type="NCBI Taxonomy" id="2676140"/>
    <lineage>
        <taxon>Bacteria</taxon>
        <taxon>Bacillati</taxon>
        <taxon>Cyanobacteriota</taxon>
        <taxon>Cyanophyceae</taxon>
        <taxon>Oscillatoriophycideae</taxon>
        <taxon>Chroococcales</taxon>
        <taxon>Geminocystaceae</taxon>
        <taxon>Cyanobacterium</taxon>
    </lineage>
</organism>
<dbReference type="PANTHER" id="PTHR34573">
    <property type="entry name" value="VKC DOMAIN-CONTAINING PROTEIN"/>
    <property type="match status" value="1"/>
</dbReference>
<dbReference type="AlphaFoldDB" id="A0A844H2P9"/>
<comment type="similarity">
    <text evidence="2">Belongs to the VKOR family.</text>
</comment>
<keyword evidence="5 10" id="KW-1133">Transmembrane helix</keyword>
<dbReference type="InterPro" id="IPR044698">
    <property type="entry name" value="VKOR/LTO1"/>
</dbReference>
<proteinExistence type="inferred from homology"/>
<keyword evidence="3 10" id="KW-0812">Transmembrane</keyword>
<dbReference type="CDD" id="cd12916">
    <property type="entry name" value="VKOR_1"/>
    <property type="match status" value="1"/>
</dbReference>
<sequence>MLRRRNQTWIQKKSRLIIGAIAIVGLILTLYLTITKLAGGEVACTTEVANTAAGCSSVLDSAYAYPFDPQGKTGPPLSLFGSLAYLVMAIFALSPLFINPEKSKQLRLSLEKWTWWGMLVGSFAMATFSAYLMYVLAFELQTVCYYCIGSALFSLSLLTLTIIGNDWEDMGQIIFTGVAIALITLVSTVGVYANVNADVATNQPATEISQNGKIIITRPTVEAKPPIGWEITTTSGESEIALAKHLAQSDAVMYSAYWCPHCYDQKQLFGQEAFNNHLKKIECAPDGLKGEPQKCVDANIRAFPTWIIQGQVYEGVQSLEKLAELTGYTGEQNFKYTLR</sequence>
<accession>A0A844H2P9</accession>
<keyword evidence="7 10" id="KW-0472">Membrane</keyword>
<evidence type="ECO:0000256" key="8">
    <source>
        <dbReference type="ARBA" id="ARBA00023157"/>
    </source>
</evidence>
<evidence type="ECO:0000256" key="10">
    <source>
        <dbReference type="SAM" id="Phobius"/>
    </source>
</evidence>
<gene>
    <name evidence="12" type="ORF">GGC33_17030</name>
</gene>
<protein>
    <recommendedName>
        <fullName evidence="11">Vitamin K epoxide reductase domain-containing protein</fullName>
    </recommendedName>
</protein>
<dbReference type="Proteomes" id="UP000437131">
    <property type="component" value="Unassembled WGS sequence"/>
</dbReference>
<feature type="domain" description="Vitamin K epoxide reductase" evidence="11">
    <location>
        <begin position="11"/>
        <end position="165"/>
    </location>
</feature>
<dbReference type="EMBL" id="WMIA01000037">
    <property type="protein sequence ID" value="MTF40615.1"/>
    <property type="molecule type" value="Genomic_DNA"/>
</dbReference>
<comment type="subcellular location">
    <subcellularLocation>
        <location evidence="1">Membrane</location>
        <topology evidence="1">Multi-pass membrane protein</topology>
    </subcellularLocation>
</comment>
<dbReference type="SMART" id="SM00756">
    <property type="entry name" value="VKc"/>
    <property type="match status" value="1"/>
</dbReference>
<evidence type="ECO:0000313" key="13">
    <source>
        <dbReference type="Proteomes" id="UP000437131"/>
    </source>
</evidence>
<keyword evidence="8" id="KW-1015">Disulfide bond</keyword>
<evidence type="ECO:0000313" key="12">
    <source>
        <dbReference type="EMBL" id="MTF40615.1"/>
    </source>
</evidence>
<dbReference type="InterPro" id="IPR036249">
    <property type="entry name" value="Thioredoxin-like_sf"/>
</dbReference>
<comment type="caution">
    <text evidence="12">The sequence shown here is derived from an EMBL/GenBank/DDBJ whole genome shotgun (WGS) entry which is preliminary data.</text>
</comment>
<evidence type="ECO:0000256" key="6">
    <source>
        <dbReference type="ARBA" id="ARBA00023002"/>
    </source>
</evidence>
<feature type="transmembrane region" description="Helical" evidence="10">
    <location>
        <begin position="119"/>
        <end position="137"/>
    </location>
</feature>
<evidence type="ECO:0000259" key="11">
    <source>
        <dbReference type="SMART" id="SM00756"/>
    </source>
</evidence>
<dbReference type="GO" id="GO:0048038">
    <property type="term" value="F:quinone binding"/>
    <property type="evidence" value="ECO:0007669"/>
    <property type="project" value="UniProtKB-KW"/>
</dbReference>
<feature type="transmembrane region" description="Helical" evidence="10">
    <location>
        <begin position="143"/>
        <end position="164"/>
    </location>
</feature>
<feature type="transmembrane region" description="Helical" evidence="10">
    <location>
        <begin position="173"/>
        <end position="193"/>
    </location>
</feature>
<evidence type="ECO:0000256" key="1">
    <source>
        <dbReference type="ARBA" id="ARBA00004141"/>
    </source>
</evidence>
<evidence type="ECO:0000256" key="2">
    <source>
        <dbReference type="ARBA" id="ARBA00006214"/>
    </source>
</evidence>
<feature type="transmembrane region" description="Helical" evidence="10">
    <location>
        <begin position="16"/>
        <end position="34"/>
    </location>
</feature>
<evidence type="ECO:0000256" key="7">
    <source>
        <dbReference type="ARBA" id="ARBA00023136"/>
    </source>
</evidence>
<dbReference type="GO" id="GO:0016491">
    <property type="term" value="F:oxidoreductase activity"/>
    <property type="evidence" value="ECO:0007669"/>
    <property type="project" value="UniProtKB-KW"/>
</dbReference>
<evidence type="ECO:0000256" key="5">
    <source>
        <dbReference type="ARBA" id="ARBA00022989"/>
    </source>
</evidence>
<keyword evidence="9" id="KW-0676">Redox-active center</keyword>
<reference evidence="12 13" key="1">
    <citation type="submission" date="2019-11" db="EMBL/GenBank/DDBJ databases">
        <title>Isolation of a new High Light Tolerant Cyanobacteria.</title>
        <authorList>
            <person name="Dobson Z."/>
            <person name="Vaughn N."/>
            <person name="Vaughn M."/>
            <person name="Fromme P."/>
            <person name="Mazor Y."/>
        </authorList>
    </citation>
    <scope>NUCLEOTIDE SEQUENCE [LARGE SCALE GENOMIC DNA]</scope>
    <source>
        <strain evidence="12 13">0216</strain>
    </source>
</reference>
<dbReference type="Gene3D" id="3.40.30.10">
    <property type="entry name" value="Glutaredoxin"/>
    <property type="match status" value="1"/>
</dbReference>